<dbReference type="RefSeq" id="WP_153719152.1">
    <property type="nucleotide sequence ID" value="NZ_WJPP01000002.1"/>
</dbReference>
<name>A0A6N7QRT8_9GAMM</name>
<accession>A0A6N7QRT8</accession>
<dbReference type="EMBL" id="WJPP01000002">
    <property type="protein sequence ID" value="MRH78119.1"/>
    <property type="molecule type" value="Genomic_DNA"/>
</dbReference>
<protein>
    <submittedName>
        <fullName evidence="1">Uncharacterized protein</fullName>
    </submittedName>
</protein>
<reference evidence="1 2" key="1">
    <citation type="submission" date="2019-11" db="EMBL/GenBank/DDBJ databases">
        <authorList>
            <person name="Zhang X.Y."/>
        </authorList>
    </citation>
    <scope>NUCLEOTIDE SEQUENCE [LARGE SCALE GENOMIC DNA]</scope>
    <source>
        <strain evidence="1 2">C176</strain>
    </source>
</reference>
<dbReference type="AlphaFoldDB" id="A0A6N7QRT8"/>
<evidence type="ECO:0000313" key="1">
    <source>
        <dbReference type="EMBL" id="MRH78119.1"/>
    </source>
</evidence>
<gene>
    <name evidence="1" type="ORF">GH984_05310</name>
</gene>
<organism evidence="1 2">
    <name type="scientific">Spiribacter salilacus</name>
    <dbReference type="NCBI Taxonomy" id="2664894"/>
    <lineage>
        <taxon>Bacteria</taxon>
        <taxon>Pseudomonadati</taxon>
        <taxon>Pseudomonadota</taxon>
        <taxon>Gammaproteobacteria</taxon>
        <taxon>Chromatiales</taxon>
        <taxon>Ectothiorhodospiraceae</taxon>
        <taxon>Spiribacter</taxon>
    </lineage>
</organism>
<keyword evidence="2" id="KW-1185">Reference proteome</keyword>
<sequence length="287" mass="31773">MIVPDHERHHRAFLAAAQLRYPWQFRNRARNEVAEPVVVEVGRGWHPLLERLFADVERLVPESQRGIFRWQRLRANQGALEIRFEGGKDHVLPAILRARDAAAVCCEHCGAPGQRLEVAGQHAVSCPKAFFERLLAVHPADPAGVRRWLSSQPDAQTDHPSPALIESALREVMPPLPMLNGAHRQRLQGAWPILRADFGERLRSLRIAEFDPASGSGGSLIAVMSVTCDEAAHATAVNHLARAGFSDLRLRLVSLADLEQPALANEPWACMLALEASVTIPRYQPGI</sequence>
<evidence type="ECO:0000313" key="2">
    <source>
        <dbReference type="Proteomes" id="UP000433788"/>
    </source>
</evidence>
<comment type="caution">
    <text evidence="1">The sequence shown here is derived from an EMBL/GenBank/DDBJ whole genome shotgun (WGS) entry which is preliminary data.</text>
</comment>
<dbReference type="Proteomes" id="UP000433788">
    <property type="component" value="Unassembled WGS sequence"/>
</dbReference>
<proteinExistence type="predicted"/>